<dbReference type="FunCoup" id="Q8TV11">
    <property type="interactions" value="84"/>
</dbReference>
<evidence type="ECO:0000313" key="2">
    <source>
        <dbReference type="Proteomes" id="UP000001826"/>
    </source>
</evidence>
<organism evidence="1 2">
    <name type="scientific">Methanopyrus kandleri (strain AV19 / DSM 6324 / JCM 9639 / NBRC 100938)</name>
    <dbReference type="NCBI Taxonomy" id="190192"/>
    <lineage>
        <taxon>Archaea</taxon>
        <taxon>Methanobacteriati</taxon>
        <taxon>Methanobacteriota</taxon>
        <taxon>Methanomada group</taxon>
        <taxon>Methanopyri</taxon>
        <taxon>Methanopyrales</taxon>
        <taxon>Methanopyraceae</taxon>
        <taxon>Methanopyrus</taxon>
    </lineage>
</organism>
<dbReference type="InParanoid" id="Q8TV11"/>
<dbReference type="STRING" id="190192.MK1590"/>
<dbReference type="Proteomes" id="UP000001826">
    <property type="component" value="Chromosome"/>
</dbReference>
<reference evidence="1 2" key="1">
    <citation type="journal article" date="2002" name="Proc. Natl. Acad. Sci. U.S.A.">
        <title>The complete genome of hyperthermophile Methanopyrus kandleri AV19 and monophyly of archaeal methanogens.</title>
        <authorList>
            <person name="Slesarev A.I."/>
            <person name="Mezhevaya K.V."/>
            <person name="Makarova K.S."/>
            <person name="Polushin N.N."/>
            <person name="Shcherbinina O.V."/>
            <person name="Shakhova V.V."/>
            <person name="Belova G.I."/>
            <person name="Aravind L."/>
            <person name="Natale D.A."/>
            <person name="Rogozin I.B."/>
            <person name="Tatusov R.L."/>
            <person name="Wolf Y.I."/>
            <person name="Stetter K.O."/>
            <person name="Malykh A.G."/>
            <person name="Koonin E.V."/>
            <person name="Kozyavkin S.A."/>
        </authorList>
    </citation>
    <scope>NUCLEOTIDE SEQUENCE [LARGE SCALE GENOMIC DNA]</scope>
    <source>
        <strain evidence="2">AV19 / DSM 6324 / JCM 9639 / NBRC 100938</strain>
    </source>
</reference>
<dbReference type="Gene3D" id="3.40.1190.10">
    <property type="entry name" value="Mur-like, catalytic domain"/>
    <property type="match status" value="1"/>
</dbReference>
<dbReference type="PaxDb" id="190192-MK1590"/>
<proteinExistence type="predicted"/>
<gene>
    <name evidence="1" type="primary">murF</name>
    <name evidence="1" type="ordered locus">MK1590</name>
</gene>
<dbReference type="GO" id="GO:0005524">
    <property type="term" value="F:ATP binding"/>
    <property type="evidence" value="ECO:0007669"/>
    <property type="project" value="InterPro"/>
</dbReference>
<evidence type="ECO:0000313" key="1">
    <source>
        <dbReference type="EMBL" id="AAM02803.1"/>
    </source>
</evidence>
<keyword evidence="2" id="KW-1185">Reference proteome</keyword>
<dbReference type="HOGENOM" id="CLU_047362_0_0_2"/>
<dbReference type="EnsemblBacteria" id="AAM02803">
    <property type="protein sequence ID" value="AAM02803"/>
    <property type="gene ID" value="MK1590"/>
</dbReference>
<accession>Q8TV11</accession>
<dbReference type="SUPFAM" id="SSF53623">
    <property type="entry name" value="MurD-like peptide ligases, catalytic domain"/>
    <property type="match status" value="1"/>
</dbReference>
<dbReference type="InterPro" id="IPR036565">
    <property type="entry name" value="Mur-like_cat_sf"/>
</dbReference>
<name>Q8TV11_METKA</name>
<sequence length="366" mass="39565">MSDELHGIGHEVVLVDIYGTCDEARPYPILRRAFGRFDFIAVPVHCGVDFGTVEGPRVTHHALAGALAARYKQDFLFEVTGVRGKTTTATYLAWILEEAGHRPALSTTDESPVGRPSVTPARVVEVVRETSGPYVCEVSLGVTSAADYAVFTGAPYDYPIAGGSSSALRAKKKTLLESGAEVMIEYREAVKLSLVGPKVHRVHTSDGTVKCDDICVEFEAFDIPFHDRCFGLAAATALTSGLADREDVEAARARGPVPSRLELRRNELVDAHSAVNEQTVRYALSVASDLWGRYGAVIGGTLGGYCEGVDPEAVAEVLQERIERGELVALKLKGELGREVERHLENVDLPEPGPDTPIVRIVRKGD</sequence>
<dbReference type="AlphaFoldDB" id="Q8TV11"/>
<dbReference type="EMBL" id="AE009439">
    <property type="protein sequence ID" value="AAM02803.1"/>
    <property type="molecule type" value="Genomic_DNA"/>
</dbReference>
<protein>
    <submittedName>
        <fullName evidence="1">UDP-N-acetylmuramyl pentapeptide synthase</fullName>
    </submittedName>
</protein>
<dbReference type="KEGG" id="mka:MK1590"/>